<dbReference type="KEGG" id="npy:NPRO_17040"/>
<feature type="transmembrane region" description="Helical" evidence="1">
    <location>
        <begin position="9"/>
        <end position="35"/>
    </location>
</feature>
<keyword evidence="1" id="KW-0472">Membrane</keyword>
<protein>
    <submittedName>
        <fullName evidence="2">Peptidase M50B-like protein</fullName>
    </submittedName>
</protein>
<organism evidence="2 3">
    <name type="scientific">Candidatus Nitrosymbiomonas proteolyticus</name>
    <dbReference type="NCBI Taxonomy" id="2608984"/>
    <lineage>
        <taxon>Bacteria</taxon>
        <taxon>Bacillati</taxon>
        <taxon>Armatimonadota</taxon>
        <taxon>Armatimonadota incertae sedis</taxon>
        <taxon>Candidatus Nitrosymbiomonas</taxon>
    </lineage>
</organism>
<keyword evidence="1" id="KW-0812">Transmembrane</keyword>
<dbReference type="InterPro" id="IPR049500">
    <property type="entry name" value="Peptidase_M50B-like"/>
</dbReference>
<keyword evidence="1" id="KW-1133">Transmembrane helix</keyword>
<proteinExistence type="predicted"/>
<dbReference type="Pfam" id="PF13398">
    <property type="entry name" value="Peptidase_M50B"/>
    <property type="match status" value="1"/>
</dbReference>
<reference evidence="2" key="1">
    <citation type="journal article" name="DNA Res.">
        <title>The physiological potential of anammox bacteria as revealed by their core genome structure.</title>
        <authorList>
            <person name="Okubo T."/>
            <person name="Toyoda A."/>
            <person name="Fukuhara K."/>
            <person name="Uchiyama I."/>
            <person name="Harigaya Y."/>
            <person name="Kuroiwa M."/>
            <person name="Suzuki T."/>
            <person name="Murakami Y."/>
            <person name="Suwa Y."/>
            <person name="Takami H."/>
        </authorList>
    </citation>
    <scope>NUCLEOTIDE SEQUENCE</scope>
    <source>
        <strain evidence="2">317325-2</strain>
    </source>
</reference>
<feature type="transmembrane region" description="Helical" evidence="1">
    <location>
        <begin position="156"/>
        <end position="179"/>
    </location>
</feature>
<dbReference type="Proteomes" id="UP000662873">
    <property type="component" value="Chromosome"/>
</dbReference>
<gene>
    <name evidence="2" type="ORF">NPRO_17040</name>
</gene>
<dbReference type="EMBL" id="AP021858">
    <property type="protein sequence ID" value="BBO24109.1"/>
    <property type="molecule type" value="Genomic_DNA"/>
</dbReference>
<dbReference type="AlphaFoldDB" id="A0A809R9I5"/>
<dbReference type="PANTHER" id="PTHR33979">
    <property type="entry name" value="OS02G0221600 PROTEIN"/>
    <property type="match status" value="1"/>
</dbReference>
<evidence type="ECO:0000313" key="3">
    <source>
        <dbReference type="Proteomes" id="UP000662873"/>
    </source>
</evidence>
<feature type="transmembrane region" description="Helical" evidence="1">
    <location>
        <begin position="77"/>
        <end position="97"/>
    </location>
</feature>
<name>A0A809R9I5_9BACT</name>
<feature type="transmembrane region" description="Helical" evidence="1">
    <location>
        <begin position="127"/>
        <end position="144"/>
    </location>
</feature>
<sequence>MTLQNRRKLVLVAAGLSAVTWVVPALSLLTLPIVYLNTHIHELMHALMTLATGGSAKTILVFGDGSGVTQSAGGSTLLIAAAGYIGASAVGAGLIVLGSGAKRARQALFGLAVLLSVGLILWVRGDLIGLLSIGGWIALLFLFGKQAGGPAAMLGVQFLGMQQCFASVQALWVLLGISALGDFENDAQIAAGASGIPGIVWAVAWCGISLLAMVLALRKAWRPDAIRSAS</sequence>
<feature type="transmembrane region" description="Helical" evidence="1">
    <location>
        <begin position="104"/>
        <end position="121"/>
    </location>
</feature>
<dbReference type="PANTHER" id="PTHR33979:SF2">
    <property type="entry name" value="PEPTIDASE M50B-LIKE-DOMAIN-CONTAINING PROTEIN"/>
    <property type="match status" value="1"/>
</dbReference>
<evidence type="ECO:0000256" key="1">
    <source>
        <dbReference type="SAM" id="Phobius"/>
    </source>
</evidence>
<feature type="transmembrane region" description="Helical" evidence="1">
    <location>
        <begin position="199"/>
        <end position="217"/>
    </location>
</feature>
<accession>A0A809R9I5</accession>
<evidence type="ECO:0000313" key="2">
    <source>
        <dbReference type="EMBL" id="BBO24109.1"/>
    </source>
</evidence>